<dbReference type="PANTHER" id="PTHR38342:SF1">
    <property type="entry name" value="SLR5037 PROTEIN"/>
    <property type="match status" value="1"/>
</dbReference>
<organism evidence="2 3">
    <name type="scientific">Actinomycetospora chibensis</name>
    <dbReference type="NCBI Taxonomy" id="663606"/>
    <lineage>
        <taxon>Bacteria</taxon>
        <taxon>Bacillati</taxon>
        <taxon>Actinomycetota</taxon>
        <taxon>Actinomycetes</taxon>
        <taxon>Pseudonocardiales</taxon>
        <taxon>Pseudonocardiaceae</taxon>
        <taxon>Actinomycetospora</taxon>
    </lineage>
</organism>
<dbReference type="Gene3D" id="3.30.310.70">
    <property type="entry name" value="TT1751-like domain"/>
    <property type="match status" value="1"/>
</dbReference>
<dbReference type="Proteomes" id="UP001595909">
    <property type="component" value="Unassembled WGS sequence"/>
</dbReference>
<evidence type="ECO:0000313" key="3">
    <source>
        <dbReference type="Proteomes" id="UP001595909"/>
    </source>
</evidence>
<dbReference type="SUPFAM" id="SSF103247">
    <property type="entry name" value="TT1751-like"/>
    <property type="match status" value="1"/>
</dbReference>
<dbReference type="EMBL" id="JBHSIM010000048">
    <property type="protein sequence ID" value="MFC4835244.1"/>
    <property type="molecule type" value="Genomic_DNA"/>
</dbReference>
<comment type="caution">
    <text evidence="2">The sequence shown here is derived from an EMBL/GenBank/DDBJ whole genome shotgun (WGS) entry which is preliminary data.</text>
</comment>
<keyword evidence="3" id="KW-1185">Reference proteome</keyword>
<protein>
    <submittedName>
        <fullName evidence="2">DUF302 domain-containing protein</fullName>
    </submittedName>
</protein>
<gene>
    <name evidence="2" type="ORF">ACFPEL_22740</name>
</gene>
<sequence length="141" mass="14910">MEIRLGLPYADTVARVREALAAEGFGVLTEIDVRATMAAKLGVEFEDYVILGACNPALAHRALEIDRSVGLLLPCTVTVRTDGAESVVEILDPQAMVAMSGVEALAPIADEAGARLARVRDALARDQVPAPRSLQDEGARS</sequence>
<dbReference type="PIRSF" id="PIRSF021774">
    <property type="entry name" value="UCP021774"/>
    <property type="match status" value="1"/>
</dbReference>
<dbReference type="Pfam" id="PF03625">
    <property type="entry name" value="DUF302"/>
    <property type="match status" value="1"/>
</dbReference>
<dbReference type="CDD" id="cd14797">
    <property type="entry name" value="DUF302"/>
    <property type="match status" value="1"/>
</dbReference>
<evidence type="ECO:0000259" key="1">
    <source>
        <dbReference type="Pfam" id="PF03625"/>
    </source>
</evidence>
<proteinExistence type="predicted"/>
<dbReference type="PANTHER" id="PTHR38342">
    <property type="entry name" value="SLR5037 PROTEIN"/>
    <property type="match status" value="1"/>
</dbReference>
<dbReference type="RefSeq" id="WP_274186948.1">
    <property type="nucleotide sequence ID" value="NZ_BAABHN010000048.1"/>
</dbReference>
<dbReference type="InterPro" id="IPR016796">
    <property type="entry name" value="UCP021774"/>
</dbReference>
<feature type="domain" description="DUF302" evidence="1">
    <location>
        <begin position="31"/>
        <end position="93"/>
    </location>
</feature>
<dbReference type="InterPro" id="IPR035923">
    <property type="entry name" value="TT1751-like_sf"/>
</dbReference>
<evidence type="ECO:0000313" key="2">
    <source>
        <dbReference type="EMBL" id="MFC4835244.1"/>
    </source>
</evidence>
<reference evidence="3" key="1">
    <citation type="journal article" date="2019" name="Int. J. Syst. Evol. Microbiol.">
        <title>The Global Catalogue of Microorganisms (GCM) 10K type strain sequencing project: providing services to taxonomists for standard genome sequencing and annotation.</title>
        <authorList>
            <consortium name="The Broad Institute Genomics Platform"/>
            <consortium name="The Broad Institute Genome Sequencing Center for Infectious Disease"/>
            <person name="Wu L."/>
            <person name="Ma J."/>
        </authorList>
    </citation>
    <scope>NUCLEOTIDE SEQUENCE [LARGE SCALE GENOMIC DNA]</scope>
    <source>
        <strain evidence="3">CCUG 50347</strain>
    </source>
</reference>
<name>A0ABV9RP02_9PSEU</name>
<accession>A0ABV9RP02</accession>
<dbReference type="InterPro" id="IPR005180">
    <property type="entry name" value="DUF302"/>
</dbReference>